<dbReference type="Proteomes" id="UP000199518">
    <property type="component" value="Unassembled WGS sequence"/>
</dbReference>
<gene>
    <name evidence="3" type="ORF">SAMN05421753_111126</name>
</gene>
<evidence type="ECO:0000259" key="2">
    <source>
        <dbReference type="SMART" id="SM00834"/>
    </source>
</evidence>
<dbReference type="RefSeq" id="WP_092051588.1">
    <property type="nucleotide sequence ID" value="NZ_FOQD01000011.1"/>
</dbReference>
<feature type="compositionally biased region" description="Low complexity" evidence="1">
    <location>
        <begin position="67"/>
        <end position="84"/>
    </location>
</feature>
<proteinExistence type="predicted"/>
<feature type="compositionally biased region" description="Basic and acidic residues" evidence="1">
    <location>
        <begin position="85"/>
        <end position="96"/>
    </location>
</feature>
<keyword evidence="4" id="KW-1185">Reference proteome</keyword>
<sequence length="108" mass="11500">MPTYDYECKSCQHTWEAFQSIKAPAIKKCPECGKNSAVRVIGPGAGIIFKGSGFYITDYRSDSYKKAAAADSSSSGSSDSSSKSDSAKSETPKSSESKPAPKKKKNSD</sequence>
<dbReference type="PANTHER" id="PTHR34404:SF2">
    <property type="entry name" value="CONSERVED SERINE RICH PROTEIN"/>
    <property type="match status" value="1"/>
</dbReference>
<dbReference type="STRING" id="1576369.SAMN05421753_111126"/>
<dbReference type="AlphaFoldDB" id="A0A1I3K695"/>
<dbReference type="EMBL" id="FOQD01000011">
    <property type="protein sequence ID" value="SFI67820.1"/>
    <property type="molecule type" value="Genomic_DNA"/>
</dbReference>
<evidence type="ECO:0000313" key="4">
    <source>
        <dbReference type="Proteomes" id="UP000199518"/>
    </source>
</evidence>
<accession>A0A1I3K695</accession>
<protein>
    <submittedName>
        <fullName evidence="3">Putative regulatory protein, FmdB family</fullName>
    </submittedName>
</protein>
<feature type="region of interest" description="Disordered" evidence="1">
    <location>
        <begin position="67"/>
        <end position="108"/>
    </location>
</feature>
<dbReference type="Pfam" id="PF09723">
    <property type="entry name" value="Zn_ribbon_8"/>
    <property type="match status" value="1"/>
</dbReference>
<dbReference type="InterPro" id="IPR013429">
    <property type="entry name" value="Regulatory_FmdB_Zinc_ribbon"/>
</dbReference>
<dbReference type="PANTHER" id="PTHR34404">
    <property type="entry name" value="REGULATORY PROTEIN, FMDB FAMILY"/>
    <property type="match status" value="1"/>
</dbReference>
<feature type="domain" description="Putative regulatory protein FmdB zinc ribbon" evidence="2">
    <location>
        <begin position="1"/>
        <end position="42"/>
    </location>
</feature>
<organism evidence="3 4">
    <name type="scientific">Planctomicrobium piriforme</name>
    <dbReference type="NCBI Taxonomy" id="1576369"/>
    <lineage>
        <taxon>Bacteria</taxon>
        <taxon>Pseudomonadati</taxon>
        <taxon>Planctomycetota</taxon>
        <taxon>Planctomycetia</taxon>
        <taxon>Planctomycetales</taxon>
        <taxon>Planctomycetaceae</taxon>
        <taxon>Planctomicrobium</taxon>
    </lineage>
</organism>
<dbReference type="SMART" id="SM00834">
    <property type="entry name" value="CxxC_CXXC_SSSS"/>
    <property type="match status" value="1"/>
</dbReference>
<reference evidence="4" key="1">
    <citation type="submission" date="2016-10" db="EMBL/GenBank/DDBJ databases">
        <authorList>
            <person name="Varghese N."/>
            <person name="Submissions S."/>
        </authorList>
    </citation>
    <scope>NUCLEOTIDE SEQUENCE [LARGE SCALE GENOMIC DNA]</scope>
    <source>
        <strain evidence="4">DSM 26348</strain>
    </source>
</reference>
<evidence type="ECO:0000256" key="1">
    <source>
        <dbReference type="SAM" id="MobiDB-lite"/>
    </source>
</evidence>
<name>A0A1I3K695_9PLAN</name>
<dbReference type="NCBIfam" id="TIGR02605">
    <property type="entry name" value="CxxC_CxxC_SSSS"/>
    <property type="match status" value="1"/>
</dbReference>
<evidence type="ECO:0000313" key="3">
    <source>
        <dbReference type="EMBL" id="SFI67820.1"/>
    </source>
</evidence>
<dbReference type="OrthoDB" id="9813321at2"/>